<dbReference type="Gene3D" id="2.130.10.30">
    <property type="entry name" value="Regulator of chromosome condensation 1/beta-lactamase-inhibitor protein II"/>
    <property type="match status" value="1"/>
</dbReference>
<dbReference type="SUPFAM" id="SSF50985">
    <property type="entry name" value="RCC1/BLIP-II"/>
    <property type="match status" value="1"/>
</dbReference>
<comment type="caution">
    <text evidence="1">The sequence shown here is derived from an EMBL/GenBank/DDBJ whole genome shotgun (WGS) entry which is preliminary data.</text>
</comment>
<dbReference type="InterPro" id="IPR009091">
    <property type="entry name" value="RCC1/BLIP-II"/>
</dbReference>
<dbReference type="Proteomes" id="UP000186817">
    <property type="component" value="Unassembled WGS sequence"/>
</dbReference>
<keyword evidence="2" id="KW-1185">Reference proteome</keyword>
<gene>
    <name evidence="1" type="ORF">AK812_SmicGene27048</name>
</gene>
<organism evidence="1 2">
    <name type="scientific">Symbiodinium microadriaticum</name>
    <name type="common">Dinoflagellate</name>
    <name type="synonym">Zooxanthella microadriatica</name>
    <dbReference type="NCBI Taxonomy" id="2951"/>
    <lineage>
        <taxon>Eukaryota</taxon>
        <taxon>Sar</taxon>
        <taxon>Alveolata</taxon>
        <taxon>Dinophyceae</taxon>
        <taxon>Suessiales</taxon>
        <taxon>Symbiodiniaceae</taxon>
        <taxon>Symbiodinium</taxon>
    </lineage>
</organism>
<accession>A0A1Q9D7V7</accession>
<name>A0A1Q9D7V7_SYMMI</name>
<sequence length="319" mass="34008">MLEELEGVVAINQRLRHRVDAGQYAEDPTQYGRFPCLVGLQKSAQTQAFYFKEVCKAVVAKLNRQYIAGCTSVPVQAEMAVPRPLHSGSGIKLSEADGSNLHIVEACKPHDYKNSAQAPAISVGKELLRHVSEPARLDEEEVGMLKPRAQTTLGVGRGRLVGSSGTVLDANAPIKRARLQDGDFLTLHINRVQVQPADSAFAAVTWGAVRDSGDIGAVQDQLRNVPQIQASGGAFAAILGDGSVVTWISDRYHGDRQDLLKNVHQIQADSGAFAAILADEAVVMWGDDQSGGGSSAVQVSRSVDLAGNLDSGRLYLTGS</sequence>
<proteinExistence type="predicted"/>
<evidence type="ECO:0000313" key="2">
    <source>
        <dbReference type="Proteomes" id="UP000186817"/>
    </source>
</evidence>
<reference evidence="1 2" key="1">
    <citation type="submission" date="2016-02" db="EMBL/GenBank/DDBJ databases">
        <title>Genome analysis of coral dinoflagellate symbionts highlights evolutionary adaptations to a symbiotic lifestyle.</title>
        <authorList>
            <person name="Aranda M."/>
            <person name="Li Y."/>
            <person name="Liew Y.J."/>
            <person name="Baumgarten S."/>
            <person name="Simakov O."/>
            <person name="Wilson M."/>
            <person name="Piel J."/>
            <person name="Ashoor H."/>
            <person name="Bougouffa S."/>
            <person name="Bajic V.B."/>
            <person name="Ryu T."/>
            <person name="Ravasi T."/>
            <person name="Bayer T."/>
            <person name="Micklem G."/>
            <person name="Kim H."/>
            <person name="Bhak J."/>
            <person name="Lajeunesse T.C."/>
            <person name="Voolstra C.R."/>
        </authorList>
    </citation>
    <scope>NUCLEOTIDE SEQUENCE [LARGE SCALE GENOMIC DNA]</scope>
    <source>
        <strain evidence="1 2">CCMP2467</strain>
    </source>
</reference>
<evidence type="ECO:0008006" key="3">
    <source>
        <dbReference type="Google" id="ProtNLM"/>
    </source>
</evidence>
<dbReference type="AlphaFoldDB" id="A0A1Q9D7V7"/>
<dbReference type="EMBL" id="LSRX01000673">
    <property type="protein sequence ID" value="OLP91275.1"/>
    <property type="molecule type" value="Genomic_DNA"/>
</dbReference>
<evidence type="ECO:0000313" key="1">
    <source>
        <dbReference type="EMBL" id="OLP91275.1"/>
    </source>
</evidence>
<protein>
    <recommendedName>
        <fullName evidence="3">Ubiquitin-like domain-containing protein</fullName>
    </recommendedName>
</protein>